<dbReference type="Gene3D" id="3.40.190.150">
    <property type="entry name" value="Bordetella uptake gene, domain 1"/>
    <property type="match status" value="1"/>
</dbReference>
<sequence>MPTLRTLFSAAASALTLLVAQPGLAQDAYPSKPIKIIVALPAGGSVDMVARLIGQQLSVDLGQPVLIDNRAGASGQIGLPAVAKAPPDGYTLTVSPASFLTTNKSLFKTLPYDPEKDFTPITKLVNQAMVMVVPEKSRFATVADVVAAAKAKPGTLTFASSGDGSPQHLAGLMLQSRAGIQLLHVPYKGGAPAITDLIGGQVDMVLAPVPEALPHIKAGKLRPLGVLSEQRVALLPAVPTMREAGVNNLVLSAWIGLLAPAKTPPAVIERLKKSTLKALDGEAKAKLLDAGMVPAGHDAKPLAQVISEDIRTHAELIKAAGITPQ</sequence>
<dbReference type="Gene3D" id="3.40.190.10">
    <property type="entry name" value="Periplasmic binding protein-like II"/>
    <property type="match status" value="1"/>
</dbReference>
<dbReference type="KEGG" id="otk:C6570_01000"/>
<dbReference type="EMBL" id="CP027666">
    <property type="protein sequence ID" value="AVO32990.1"/>
    <property type="molecule type" value="Genomic_DNA"/>
</dbReference>
<evidence type="ECO:0000313" key="4">
    <source>
        <dbReference type="Proteomes" id="UP000239709"/>
    </source>
</evidence>
<dbReference type="SUPFAM" id="SSF53850">
    <property type="entry name" value="Periplasmic binding protein-like II"/>
    <property type="match status" value="1"/>
</dbReference>
<dbReference type="InterPro" id="IPR042100">
    <property type="entry name" value="Bug_dom1"/>
</dbReference>
<dbReference type="Proteomes" id="UP000239709">
    <property type="component" value="Chromosome"/>
</dbReference>
<feature type="chain" id="PRO_5015595745" evidence="2">
    <location>
        <begin position="26"/>
        <end position="325"/>
    </location>
</feature>
<evidence type="ECO:0000313" key="3">
    <source>
        <dbReference type="EMBL" id="AVO32990.1"/>
    </source>
</evidence>
<dbReference type="OrthoDB" id="8859494at2"/>
<evidence type="ECO:0000256" key="1">
    <source>
        <dbReference type="ARBA" id="ARBA00006987"/>
    </source>
</evidence>
<protein>
    <submittedName>
        <fullName evidence="3">Tripartite tricarboxylate transporter substrate binding protein</fullName>
    </submittedName>
</protein>
<accession>A0A2S0MAZ2</accession>
<dbReference type="AlphaFoldDB" id="A0A2S0MAZ2"/>
<name>A0A2S0MAZ2_9BURK</name>
<comment type="similarity">
    <text evidence="1">Belongs to the UPF0065 (bug) family.</text>
</comment>
<keyword evidence="2" id="KW-0732">Signal</keyword>
<dbReference type="RefSeq" id="WP_106701243.1">
    <property type="nucleotide sequence ID" value="NZ_CP027666.1"/>
</dbReference>
<dbReference type="PIRSF" id="PIRSF017082">
    <property type="entry name" value="YflP"/>
    <property type="match status" value="1"/>
</dbReference>
<organism evidence="3 4">
    <name type="scientific">Ottowia oryzae</name>
    <dbReference type="NCBI Taxonomy" id="2109914"/>
    <lineage>
        <taxon>Bacteria</taxon>
        <taxon>Pseudomonadati</taxon>
        <taxon>Pseudomonadota</taxon>
        <taxon>Betaproteobacteria</taxon>
        <taxon>Burkholderiales</taxon>
        <taxon>Comamonadaceae</taxon>
        <taxon>Ottowia</taxon>
    </lineage>
</organism>
<gene>
    <name evidence="3" type="ORF">C6570_01000</name>
</gene>
<reference evidence="3 4" key="1">
    <citation type="submission" date="2018-03" db="EMBL/GenBank/DDBJ databases">
        <title>Genome sequencing of Ottowia sp.</title>
        <authorList>
            <person name="Kim S.-J."/>
            <person name="Heo J."/>
            <person name="Kwon S.-W."/>
        </authorList>
    </citation>
    <scope>NUCLEOTIDE SEQUENCE [LARGE SCALE GENOMIC DNA]</scope>
    <source>
        <strain evidence="3 4">KADR8-3</strain>
    </source>
</reference>
<feature type="signal peptide" evidence="2">
    <location>
        <begin position="1"/>
        <end position="25"/>
    </location>
</feature>
<evidence type="ECO:0000256" key="2">
    <source>
        <dbReference type="SAM" id="SignalP"/>
    </source>
</evidence>
<proteinExistence type="inferred from homology"/>
<dbReference type="CDD" id="cd07012">
    <property type="entry name" value="PBP2_Bug_TTT"/>
    <property type="match status" value="1"/>
</dbReference>
<dbReference type="PANTHER" id="PTHR42928:SF5">
    <property type="entry name" value="BLR1237 PROTEIN"/>
    <property type="match status" value="1"/>
</dbReference>
<dbReference type="PANTHER" id="PTHR42928">
    <property type="entry name" value="TRICARBOXYLATE-BINDING PROTEIN"/>
    <property type="match status" value="1"/>
</dbReference>
<dbReference type="InterPro" id="IPR005064">
    <property type="entry name" value="BUG"/>
</dbReference>
<keyword evidence="4" id="KW-1185">Reference proteome</keyword>
<dbReference type="Pfam" id="PF03401">
    <property type="entry name" value="TctC"/>
    <property type="match status" value="1"/>
</dbReference>